<evidence type="ECO:0000313" key="1">
    <source>
        <dbReference type="EMBL" id="MFC6788848.1"/>
    </source>
</evidence>
<dbReference type="EMBL" id="JBHSWN010000001">
    <property type="protein sequence ID" value="MFC6788848.1"/>
    <property type="molecule type" value="Genomic_DNA"/>
</dbReference>
<name>A0ABW2BEJ5_9HYPH</name>
<organism evidence="1 2">
    <name type="scientific">Methylobacterium komagatae</name>
    <dbReference type="NCBI Taxonomy" id="374425"/>
    <lineage>
        <taxon>Bacteria</taxon>
        <taxon>Pseudomonadati</taxon>
        <taxon>Pseudomonadota</taxon>
        <taxon>Alphaproteobacteria</taxon>
        <taxon>Hyphomicrobiales</taxon>
        <taxon>Methylobacteriaceae</taxon>
        <taxon>Methylobacterium</taxon>
    </lineage>
</organism>
<dbReference type="SUPFAM" id="SSF48613">
    <property type="entry name" value="Heme oxygenase-like"/>
    <property type="match status" value="1"/>
</dbReference>
<comment type="caution">
    <text evidence="1">The sequence shown here is derived from an EMBL/GenBank/DDBJ whole genome shotgun (WGS) entry which is preliminary data.</text>
</comment>
<dbReference type="Proteomes" id="UP001596292">
    <property type="component" value="Unassembled WGS sequence"/>
</dbReference>
<dbReference type="InterPro" id="IPR016084">
    <property type="entry name" value="Haem_Oase-like_multi-hlx"/>
</dbReference>
<proteinExistence type="predicted"/>
<sequence>MDQPILHQRLRAATASTHEALERELDWKARVATIAGYRDMLARLHGFHVAWEPAIGAALSDGDFFDARRRLAALREDLSYLGLSEAGIGGLPQATVIALSGPAPAMGALYVLEGSTLGGRVIGKHIASAHGLQGGGLAYYSGHGPRTGVMWSAFRARLDTFDAEGDRVVAAANETFDAMRVWLTA</sequence>
<reference evidence="2" key="1">
    <citation type="journal article" date="2019" name="Int. J. Syst. Evol. Microbiol.">
        <title>The Global Catalogue of Microorganisms (GCM) 10K type strain sequencing project: providing services to taxonomists for standard genome sequencing and annotation.</title>
        <authorList>
            <consortium name="The Broad Institute Genomics Platform"/>
            <consortium name="The Broad Institute Genome Sequencing Center for Infectious Disease"/>
            <person name="Wu L."/>
            <person name="Ma J."/>
        </authorList>
    </citation>
    <scope>NUCLEOTIDE SEQUENCE [LARGE SCALE GENOMIC DNA]</scope>
    <source>
        <strain evidence="2">CCUG 48316</strain>
    </source>
</reference>
<dbReference type="Gene3D" id="1.20.910.10">
    <property type="entry name" value="Heme oxygenase-like"/>
    <property type="match status" value="1"/>
</dbReference>
<dbReference type="RefSeq" id="WP_378967263.1">
    <property type="nucleotide sequence ID" value="NZ_JBHSWN010000001.1"/>
</dbReference>
<dbReference type="CDD" id="cd19166">
    <property type="entry name" value="HemeO-bac"/>
    <property type="match status" value="1"/>
</dbReference>
<dbReference type="InterPro" id="IPR016053">
    <property type="entry name" value="Haem_Oase-like"/>
</dbReference>
<protein>
    <submittedName>
        <fullName evidence="1">Biliverdin-producing heme oxygenase</fullName>
    </submittedName>
</protein>
<gene>
    <name evidence="1" type="ORF">ACFQE0_03935</name>
</gene>
<evidence type="ECO:0000313" key="2">
    <source>
        <dbReference type="Proteomes" id="UP001596292"/>
    </source>
</evidence>
<dbReference type="Pfam" id="PF01126">
    <property type="entry name" value="Heme_oxygenase"/>
    <property type="match status" value="1"/>
</dbReference>
<keyword evidence="2" id="KW-1185">Reference proteome</keyword>
<accession>A0ABW2BEJ5</accession>